<dbReference type="PANTHER" id="PTHR22683:SF1">
    <property type="entry name" value="TYPE VII SECRETION SYSTEM PROTEIN ESSC"/>
    <property type="match status" value="1"/>
</dbReference>
<dbReference type="OrthoDB" id="2511091at2"/>
<dbReference type="EMBL" id="LFZW01000003">
    <property type="protein sequence ID" value="KMY41475.1"/>
    <property type="molecule type" value="Genomic_DNA"/>
</dbReference>
<dbReference type="STRING" id="1679170.AC625_24625"/>
<feature type="binding site" evidence="3">
    <location>
        <begin position="191"/>
        <end position="198"/>
    </location>
    <ligand>
        <name>ATP</name>
        <dbReference type="ChEBI" id="CHEBI:30616"/>
    </ligand>
</feature>
<evidence type="ECO:0000256" key="1">
    <source>
        <dbReference type="ARBA" id="ARBA00022741"/>
    </source>
</evidence>
<dbReference type="PATRIC" id="fig|1679170.3.peg.5536"/>
<dbReference type="InterPro" id="IPR050206">
    <property type="entry name" value="FtsK/SpoIIIE/SftA"/>
</dbReference>
<evidence type="ECO:0000313" key="6">
    <source>
        <dbReference type="Proteomes" id="UP000037146"/>
    </source>
</evidence>
<accession>A0A0K9G3R2</accession>
<dbReference type="InterPro" id="IPR002543">
    <property type="entry name" value="FtsK_dom"/>
</dbReference>
<evidence type="ECO:0000259" key="4">
    <source>
        <dbReference type="PROSITE" id="PS50901"/>
    </source>
</evidence>
<dbReference type="InterPro" id="IPR027417">
    <property type="entry name" value="P-loop_NTPase"/>
</dbReference>
<keyword evidence="1 3" id="KW-0547">Nucleotide-binding</keyword>
<dbReference type="SUPFAM" id="SSF52540">
    <property type="entry name" value="P-loop containing nucleoside triphosphate hydrolases"/>
    <property type="match status" value="1"/>
</dbReference>
<dbReference type="PANTHER" id="PTHR22683">
    <property type="entry name" value="SPORULATION PROTEIN RELATED"/>
    <property type="match status" value="1"/>
</dbReference>
<dbReference type="Gene3D" id="3.40.50.300">
    <property type="entry name" value="P-loop containing nucleotide triphosphate hydrolases"/>
    <property type="match status" value="1"/>
</dbReference>
<keyword evidence="6" id="KW-1185">Reference proteome</keyword>
<dbReference type="GO" id="GO:0005524">
    <property type="term" value="F:ATP binding"/>
    <property type="evidence" value="ECO:0007669"/>
    <property type="project" value="UniProtKB-UniRule"/>
</dbReference>
<sequence>MLVEVGSTIIMAGVAGYSYLKTNGSSMSDSDKIQRIFNNAGMNVRENGKVKTIRIHRKTKIEGGVEYVFQLPLGMSAKQIIDHKNVLEDGLNARHKVFEFDPTELLTLKWDRTVIKQIMKILTSKKIIRKEIEIDFDGMLRIRVYDSSLGNEIQWSDDMLKLKTWSVPIGITRNGTIYHDFDKRKHLIVAGATGFGKSVIMKAIITALILSKPSEVTFSLVDLKGGPAFARFKNAKQVVHFGVDTTDALEILQDVQQKMNDDYKKIVDGGHEDVSEAGISKRHFLVVDEAADLAGDQKSMEILTDIVRKGRGAGYYVIYATQYPSAQAIPMQIKRNIPARLCFVLDSAMASMTVLDGPGAESLPEIPGRGIYKEVKQTILQTPYMSNKQIQERIQPHVTIRTRKDDGDGQKSLQTATTRRHSIVIEKV</sequence>
<dbReference type="RefSeq" id="WP_049684063.1">
    <property type="nucleotide sequence ID" value="NZ_LFZW01000003.1"/>
</dbReference>
<evidence type="ECO:0000256" key="3">
    <source>
        <dbReference type="PROSITE-ProRule" id="PRU00289"/>
    </source>
</evidence>
<feature type="domain" description="FtsK" evidence="4">
    <location>
        <begin position="174"/>
        <end position="352"/>
    </location>
</feature>
<keyword evidence="2 3" id="KW-0067">ATP-binding</keyword>
<name>A0A0K9G3R2_9BACI</name>
<dbReference type="Pfam" id="PF01580">
    <property type="entry name" value="FtsK_SpoIIIE"/>
    <property type="match status" value="1"/>
</dbReference>
<gene>
    <name evidence="5" type="ORF">AC625_24625</name>
</gene>
<evidence type="ECO:0000313" key="5">
    <source>
        <dbReference type="EMBL" id="KMY41475.1"/>
    </source>
</evidence>
<reference evidence="6" key="1">
    <citation type="submission" date="2015-07" db="EMBL/GenBank/DDBJ databases">
        <title>Genome sequencing project for genomic taxonomy and phylogenomics of Bacillus-like bacteria.</title>
        <authorList>
            <person name="Liu B."/>
            <person name="Wang J."/>
            <person name="Zhu Y."/>
            <person name="Liu G."/>
            <person name="Chen Q."/>
            <person name="Chen Z."/>
            <person name="Lan J."/>
            <person name="Che J."/>
            <person name="Ge C."/>
            <person name="Shi H."/>
            <person name="Pan Z."/>
            <person name="Liu X."/>
        </authorList>
    </citation>
    <scope>NUCLEOTIDE SEQUENCE [LARGE SCALE GENOMIC DNA]</scope>
    <source>
        <strain evidence="6">FJAT-27997</strain>
    </source>
</reference>
<protein>
    <recommendedName>
        <fullName evidence="4">FtsK domain-containing protein</fullName>
    </recommendedName>
</protein>
<proteinExistence type="predicted"/>
<comment type="caution">
    <text evidence="5">The sequence shown here is derived from an EMBL/GenBank/DDBJ whole genome shotgun (WGS) entry which is preliminary data.</text>
</comment>
<organism evidence="5 6">
    <name type="scientific">Peribacillus loiseleuriae</name>
    <dbReference type="NCBI Taxonomy" id="1679170"/>
    <lineage>
        <taxon>Bacteria</taxon>
        <taxon>Bacillati</taxon>
        <taxon>Bacillota</taxon>
        <taxon>Bacilli</taxon>
        <taxon>Bacillales</taxon>
        <taxon>Bacillaceae</taxon>
        <taxon>Peribacillus</taxon>
    </lineage>
</organism>
<dbReference type="PROSITE" id="PS50901">
    <property type="entry name" value="FTSK"/>
    <property type="match status" value="1"/>
</dbReference>
<evidence type="ECO:0000256" key="2">
    <source>
        <dbReference type="ARBA" id="ARBA00022840"/>
    </source>
</evidence>
<dbReference type="Proteomes" id="UP000037146">
    <property type="component" value="Unassembled WGS sequence"/>
</dbReference>
<dbReference type="AlphaFoldDB" id="A0A0K9G3R2"/>
<dbReference type="GO" id="GO:0003677">
    <property type="term" value="F:DNA binding"/>
    <property type="evidence" value="ECO:0007669"/>
    <property type="project" value="InterPro"/>
</dbReference>